<evidence type="ECO:0000256" key="2">
    <source>
        <dbReference type="ARBA" id="ARBA00043942"/>
    </source>
</evidence>
<comment type="subcellular location">
    <subcellularLocation>
        <location evidence="2">Synaptic cleft</location>
    </subcellularLocation>
</comment>
<dbReference type="Pfam" id="PF11326">
    <property type="entry name" value="PANTS-like"/>
    <property type="match status" value="1"/>
</dbReference>
<evidence type="ECO:0000256" key="1">
    <source>
        <dbReference type="ARBA" id="ARBA00006412"/>
    </source>
</evidence>
<sequence length="157" mass="18412">MMQGDSDLILEKEVSNNRWSIRPCQLYKEEYKDCKSIKGRFHQYFVHGDSLDCSSWEHDFENCLKYEKNDDLKAAKNVIDSEASRRKERMKAHYENNIWTKRANPPEDWAKPLPDHLNQQYENSFLDLKSKEMRGIPISPEAATNSSLQSASFCTIM</sequence>
<dbReference type="AlphaFoldDB" id="A0A1J1ISM5"/>
<comment type="similarity">
    <text evidence="1">Belongs to the UPF0545 family.</text>
</comment>
<accession>A0A1J1ISM5</accession>
<evidence type="ECO:0000256" key="4">
    <source>
        <dbReference type="ARBA" id="ARBA00044235"/>
    </source>
</evidence>
<dbReference type="EMBL" id="CVRI01000055">
    <property type="protein sequence ID" value="CRL01529.1"/>
    <property type="molecule type" value="Genomic_DNA"/>
</dbReference>
<dbReference type="GO" id="GO:0043083">
    <property type="term" value="C:synaptic cleft"/>
    <property type="evidence" value="ECO:0007669"/>
    <property type="project" value="UniProtKB-SubCell"/>
</dbReference>
<evidence type="ECO:0000313" key="5">
    <source>
        <dbReference type="EMBL" id="CRL01529.1"/>
    </source>
</evidence>
<evidence type="ECO:0000256" key="3">
    <source>
        <dbReference type="ARBA" id="ARBA00044072"/>
    </source>
</evidence>
<evidence type="ECO:0000313" key="6">
    <source>
        <dbReference type="Proteomes" id="UP000183832"/>
    </source>
</evidence>
<dbReference type="PANTHER" id="PTHR28052:SF1">
    <property type="entry name" value="UPF0545 PROTEIN C22ORF39"/>
    <property type="match status" value="1"/>
</dbReference>
<organism evidence="5 6">
    <name type="scientific">Clunio marinus</name>
    <dbReference type="NCBI Taxonomy" id="568069"/>
    <lineage>
        <taxon>Eukaryota</taxon>
        <taxon>Metazoa</taxon>
        <taxon>Ecdysozoa</taxon>
        <taxon>Arthropoda</taxon>
        <taxon>Hexapoda</taxon>
        <taxon>Insecta</taxon>
        <taxon>Pterygota</taxon>
        <taxon>Neoptera</taxon>
        <taxon>Endopterygota</taxon>
        <taxon>Diptera</taxon>
        <taxon>Nematocera</taxon>
        <taxon>Chironomoidea</taxon>
        <taxon>Chironomidae</taxon>
        <taxon>Clunio</taxon>
    </lineage>
</organism>
<protein>
    <recommendedName>
        <fullName evidence="3">Synaptic plasticity regulator PANTS</fullName>
    </recommendedName>
    <alternativeName>
        <fullName evidence="4">Plasticity-associated neural transcript short</fullName>
    </alternativeName>
</protein>
<dbReference type="STRING" id="568069.A0A1J1ISM5"/>
<proteinExistence type="inferred from homology"/>
<reference evidence="5 6" key="1">
    <citation type="submission" date="2015-04" db="EMBL/GenBank/DDBJ databases">
        <authorList>
            <person name="Syromyatnikov M.Y."/>
            <person name="Popov V.N."/>
        </authorList>
    </citation>
    <scope>NUCLEOTIDE SEQUENCE [LARGE SCALE GENOMIC DNA]</scope>
</reference>
<dbReference type="Proteomes" id="UP000183832">
    <property type="component" value="Unassembled WGS sequence"/>
</dbReference>
<name>A0A1J1ISM5_9DIPT</name>
<dbReference type="OrthoDB" id="5946508at2759"/>
<keyword evidence="6" id="KW-1185">Reference proteome</keyword>
<dbReference type="InterPro" id="IPR021475">
    <property type="entry name" value="Pants/Emi1-like"/>
</dbReference>
<dbReference type="PANTHER" id="PTHR28052">
    <property type="entry name" value="UPF0545 PROTEIN C22ORF39"/>
    <property type="match status" value="1"/>
</dbReference>
<gene>
    <name evidence="5" type="ORF">CLUMA_CG014169</name>
</gene>